<feature type="transmembrane region" description="Helical" evidence="6">
    <location>
        <begin position="234"/>
        <end position="263"/>
    </location>
</feature>
<dbReference type="RefSeq" id="WP_322421403.1">
    <property type="nucleotide sequence ID" value="NZ_JAXQNN010000002.1"/>
</dbReference>
<keyword evidence="8" id="KW-1185">Reference proteome</keyword>
<dbReference type="PANTHER" id="PTHR21716:SF68">
    <property type="entry name" value="TRANSPORT PROTEIN YTVI-RELATED"/>
    <property type="match status" value="1"/>
</dbReference>
<evidence type="ECO:0000256" key="3">
    <source>
        <dbReference type="ARBA" id="ARBA00022692"/>
    </source>
</evidence>
<comment type="similarity">
    <text evidence="2">Belongs to the autoinducer-2 exporter (AI-2E) (TC 2.A.86) family.</text>
</comment>
<feature type="transmembrane region" description="Helical" evidence="6">
    <location>
        <begin position="269"/>
        <end position="287"/>
    </location>
</feature>
<evidence type="ECO:0000313" key="7">
    <source>
        <dbReference type="EMBL" id="MDZ5712450.1"/>
    </source>
</evidence>
<feature type="transmembrane region" description="Helical" evidence="6">
    <location>
        <begin position="326"/>
        <end position="345"/>
    </location>
</feature>
<keyword evidence="5 6" id="KW-0472">Membrane</keyword>
<evidence type="ECO:0000313" key="8">
    <source>
        <dbReference type="Proteomes" id="UP001292084"/>
    </source>
</evidence>
<evidence type="ECO:0000256" key="5">
    <source>
        <dbReference type="ARBA" id="ARBA00023136"/>
    </source>
</evidence>
<proteinExistence type="inferred from homology"/>
<feature type="transmembrane region" description="Helical" evidence="6">
    <location>
        <begin position="205"/>
        <end position="227"/>
    </location>
</feature>
<feature type="transmembrane region" description="Helical" evidence="6">
    <location>
        <begin position="58"/>
        <end position="80"/>
    </location>
</feature>
<accession>A0ABU5KMR1</accession>
<feature type="transmembrane region" description="Helical" evidence="6">
    <location>
        <begin position="155"/>
        <end position="173"/>
    </location>
</feature>
<dbReference type="InterPro" id="IPR002549">
    <property type="entry name" value="AI-2E-like"/>
</dbReference>
<reference evidence="7 8" key="1">
    <citation type="submission" date="2023-12" db="EMBL/GenBank/DDBJ databases">
        <title>Jeotgalibacillus haloalkaliphilus sp. nov., a novel salt-tolerant bacteria, isolated from the estuary of the Fenhe River into the Yellow River.</title>
        <authorList>
            <person name="Li Y."/>
        </authorList>
    </citation>
    <scope>NUCLEOTIDE SEQUENCE [LARGE SCALE GENOMIC DNA]</scope>
    <source>
        <strain evidence="7 8">HH7-29</strain>
    </source>
</reference>
<dbReference type="Proteomes" id="UP001292084">
    <property type="component" value="Unassembled WGS sequence"/>
</dbReference>
<evidence type="ECO:0000256" key="2">
    <source>
        <dbReference type="ARBA" id="ARBA00009773"/>
    </source>
</evidence>
<feature type="transmembrane region" description="Helical" evidence="6">
    <location>
        <begin position="299"/>
        <end position="320"/>
    </location>
</feature>
<comment type="caution">
    <text evidence="7">The sequence shown here is derived from an EMBL/GenBank/DDBJ whole genome shotgun (WGS) entry which is preliminary data.</text>
</comment>
<evidence type="ECO:0000256" key="1">
    <source>
        <dbReference type="ARBA" id="ARBA00004141"/>
    </source>
</evidence>
<dbReference type="Pfam" id="PF01594">
    <property type="entry name" value="AI-2E_transport"/>
    <property type="match status" value="1"/>
</dbReference>
<gene>
    <name evidence="7" type="ORF">UFB30_09415</name>
</gene>
<dbReference type="EMBL" id="JAXQNN010000002">
    <property type="protein sequence ID" value="MDZ5712450.1"/>
    <property type="molecule type" value="Genomic_DNA"/>
</dbReference>
<comment type="subcellular location">
    <subcellularLocation>
        <location evidence="1">Membrane</location>
        <topology evidence="1">Multi-pass membrane protein</topology>
    </subcellularLocation>
</comment>
<evidence type="ECO:0000256" key="4">
    <source>
        <dbReference type="ARBA" id="ARBA00022989"/>
    </source>
</evidence>
<protein>
    <submittedName>
        <fullName evidence="7">AI-2E family transporter</fullName>
    </submittedName>
</protein>
<evidence type="ECO:0000256" key="6">
    <source>
        <dbReference type="SAM" id="Phobius"/>
    </source>
</evidence>
<organism evidence="7 8">
    <name type="scientific">Jeotgalibacillus haloalkalitolerans</name>
    <dbReference type="NCBI Taxonomy" id="3104292"/>
    <lineage>
        <taxon>Bacteria</taxon>
        <taxon>Bacillati</taxon>
        <taxon>Bacillota</taxon>
        <taxon>Bacilli</taxon>
        <taxon>Bacillales</taxon>
        <taxon>Caryophanaceae</taxon>
        <taxon>Jeotgalibacillus</taxon>
    </lineage>
</organism>
<keyword evidence="3 6" id="KW-0812">Transmembrane</keyword>
<sequence length="355" mass="39768">MLKRCFQVIVAIIIVFLTLKVILMYFMPFAIGALLSLFVYPVVKVLFTYLKIPYKLSVALGLMMLFITGPLLITGCFALLKNEIFLMANHLPQYTSVLISSIRNIVQSFPTFLHDLTHPYLTHKHLTLLIKELEQLILNAGKQLLSETSKFAGNLPSYLFSFGIVMIAAYYILSDFESWKSKLPKKLIEQIELIRELGLREAGSYFLSQLLLSLFTFIITLTGLLIIGNPHPFLLALLSAGLDFVPLAGSLLLFLPLTVFYFIQSGPAAAAGTLVIYIVIIAVRQIAEPKIVGDRMGLHPLAALIILYTSVTLLGLKGLILTPVFMIMMAVLIKIRLFTAVWRYITTGEHPFIKR</sequence>
<dbReference type="PANTHER" id="PTHR21716">
    <property type="entry name" value="TRANSMEMBRANE PROTEIN"/>
    <property type="match status" value="1"/>
</dbReference>
<name>A0ABU5KMR1_9BACL</name>
<keyword evidence="4 6" id="KW-1133">Transmembrane helix</keyword>